<feature type="signal peptide" evidence="1">
    <location>
        <begin position="1"/>
        <end position="15"/>
    </location>
</feature>
<sequence>MFIPVTVALVTKVLALHEHFGMEFNNPIRFVATILTNQVSIDEDLTDALLSLIKVETVFSDELLSLLAAYKNIQELLSEQPFDTRSTHYLQPLMDRLFSVVKACLTTYHEAASETHEHDSAI</sequence>
<evidence type="ECO:0000313" key="3">
    <source>
        <dbReference type="Proteomes" id="UP000268321"/>
    </source>
</evidence>
<proteinExistence type="predicted"/>
<reference evidence="3" key="1">
    <citation type="journal article" date="2018" name="Nat. Microbiol.">
        <title>Leveraging single-cell genomics to expand the fungal tree of life.</title>
        <authorList>
            <person name="Ahrendt S.R."/>
            <person name="Quandt C.A."/>
            <person name="Ciobanu D."/>
            <person name="Clum A."/>
            <person name="Salamov A."/>
            <person name="Andreopoulos B."/>
            <person name="Cheng J.F."/>
            <person name="Woyke T."/>
            <person name="Pelin A."/>
            <person name="Henrissat B."/>
            <person name="Reynolds N.K."/>
            <person name="Benny G.L."/>
            <person name="Smith M.E."/>
            <person name="James T.Y."/>
            <person name="Grigoriev I.V."/>
        </authorList>
    </citation>
    <scope>NUCLEOTIDE SEQUENCE [LARGE SCALE GENOMIC DNA]</scope>
    <source>
        <strain evidence="3">Baker2002</strain>
    </source>
</reference>
<dbReference type="AlphaFoldDB" id="A0A4P9ZGX1"/>
<name>A0A4P9ZGX1_9ASCO</name>
<gene>
    <name evidence="2" type="ORF">METBISCDRAFT_21623</name>
</gene>
<dbReference type="Proteomes" id="UP000268321">
    <property type="component" value="Unassembled WGS sequence"/>
</dbReference>
<protein>
    <submittedName>
        <fullName evidence="2">Uncharacterized protein</fullName>
    </submittedName>
</protein>
<organism evidence="2 3">
    <name type="scientific">Metschnikowia bicuspidata</name>
    <dbReference type="NCBI Taxonomy" id="27322"/>
    <lineage>
        <taxon>Eukaryota</taxon>
        <taxon>Fungi</taxon>
        <taxon>Dikarya</taxon>
        <taxon>Ascomycota</taxon>
        <taxon>Saccharomycotina</taxon>
        <taxon>Pichiomycetes</taxon>
        <taxon>Metschnikowiaceae</taxon>
        <taxon>Metschnikowia</taxon>
    </lineage>
</organism>
<accession>A0A4P9ZGX1</accession>
<feature type="chain" id="PRO_5020689988" evidence="1">
    <location>
        <begin position="16"/>
        <end position="122"/>
    </location>
</feature>
<keyword evidence="3" id="KW-1185">Reference proteome</keyword>
<dbReference type="EMBL" id="ML004432">
    <property type="protein sequence ID" value="RKP32356.1"/>
    <property type="molecule type" value="Genomic_DNA"/>
</dbReference>
<evidence type="ECO:0000313" key="2">
    <source>
        <dbReference type="EMBL" id="RKP32356.1"/>
    </source>
</evidence>
<evidence type="ECO:0000256" key="1">
    <source>
        <dbReference type="SAM" id="SignalP"/>
    </source>
</evidence>
<keyword evidence="1" id="KW-0732">Signal</keyword>